<dbReference type="InterPro" id="IPR033985">
    <property type="entry name" value="SusD-like_N"/>
</dbReference>
<evidence type="ECO:0000313" key="9">
    <source>
        <dbReference type="Proteomes" id="UP000233435"/>
    </source>
</evidence>
<dbReference type="Pfam" id="PF14322">
    <property type="entry name" value="SusD-like_3"/>
    <property type="match status" value="1"/>
</dbReference>
<dbReference type="Gene3D" id="1.25.40.390">
    <property type="match status" value="1"/>
</dbReference>
<evidence type="ECO:0000256" key="5">
    <source>
        <dbReference type="ARBA" id="ARBA00023237"/>
    </source>
</evidence>
<name>A0A2N3HKL7_9FLAO</name>
<proteinExistence type="inferred from homology"/>
<reference evidence="8 9" key="1">
    <citation type="submission" date="2017-12" db="EMBL/GenBank/DDBJ databases">
        <title>Confluentibacter flavum sp. nov., isolated from the saline lake.</title>
        <authorList>
            <person name="Yu L."/>
        </authorList>
    </citation>
    <scope>NUCLEOTIDE SEQUENCE [LARGE SCALE GENOMIC DNA]</scope>
    <source>
        <strain evidence="8 9">3B</strain>
    </source>
</reference>
<comment type="caution">
    <text evidence="8">The sequence shown here is derived from an EMBL/GenBank/DDBJ whole genome shotgun (WGS) entry which is preliminary data.</text>
</comment>
<dbReference type="RefSeq" id="WP_106659466.1">
    <property type="nucleotide sequence ID" value="NZ_PJEO01000027.1"/>
</dbReference>
<keyword evidence="3" id="KW-0732">Signal</keyword>
<dbReference type="EMBL" id="PJEO01000027">
    <property type="protein sequence ID" value="PKQ45398.1"/>
    <property type="molecule type" value="Genomic_DNA"/>
</dbReference>
<evidence type="ECO:0000256" key="4">
    <source>
        <dbReference type="ARBA" id="ARBA00023136"/>
    </source>
</evidence>
<evidence type="ECO:0000256" key="3">
    <source>
        <dbReference type="ARBA" id="ARBA00022729"/>
    </source>
</evidence>
<dbReference type="InterPro" id="IPR011990">
    <property type="entry name" value="TPR-like_helical_dom_sf"/>
</dbReference>
<gene>
    <name evidence="8" type="ORF">CSW08_08370</name>
</gene>
<evidence type="ECO:0000259" key="7">
    <source>
        <dbReference type="Pfam" id="PF14322"/>
    </source>
</evidence>
<organism evidence="8 9">
    <name type="scientific">Confluentibacter flavum</name>
    <dbReference type="NCBI Taxonomy" id="1909700"/>
    <lineage>
        <taxon>Bacteria</taxon>
        <taxon>Pseudomonadati</taxon>
        <taxon>Bacteroidota</taxon>
        <taxon>Flavobacteriia</taxon>
        <taxon>Flavobacteriales</taxon>
        <taxon>Flavobacteriaceae</taxon>
        <taxon>Confluentibacter</taxon>
    </lineage>
</organism>
<dbReference type="AlphaFoldDB" id="A0A2N3HKL7"/>
<keyword evidence="9" id="KW-1185">Reference proteome</keyword>
<comment type="similarity">
    <text evidence="2">Belongs to the SusD family.</text>
</comment>
<dbReference type="PROSITE" id="PS51257">
    <property type="entry name" value="PROKAR_LIPOPROTEIN"/>
    <property type="match status" value="1"/>
</dbReference>
<dbReference type="SUPFAM" id="SSF48452">
    <property type="entry name" value="TPR-like"/>
    <property type="match status" value="1"/>
</dbReference>
<evidence type="ECO:0000256" key="2">
    <source>
        <dbReference type="ARBA" id="ARBA00006275"/>
    </source>
</evidence>
<sequence>MKNIVNLLTLIAFVMIVSCSADFIEIKPESTVSIDILYKTDKDFQDAVIGCYQQLQVQYRNFWVFGDLRSDDSQQEIFSNISLLTVDNFTLSSDSNLIRDSWLNYYRIINRANNILNEIENTDPSIVVNKDRHLAEAKFLRALAYFDLVRIFGDVPMVTTVISQEEAHKIPRTPVDKIYSEVIIPDLMVAENNLSSVYTGSDLGRATKGAAKSLLGKVYLTTHDFAKAEAKLQEVTTMGYALLPTFDDLFDYSKDEHHSEYIFDIEYEAGINSGSNFTNDFLPIAIPMANYYNVVGGLGERNSPTQSIFDEFDNQGGDLRAYTTVGVKGGWIDGNGNFNPLLPNTSQSYTLKYITSVAIGGDSKANWKVIRYADVLLMYAEALNENGKTTESLDYLNLVRSRAGLNGYSGLSKDQTREVIYTERRLELAFEGHRWFDLVRTGRAYNILNSEGMQQYMTVFPVPLSQVQIINDRNIFPQNEGYD</sequence>
<keyword evidence="4" id="KW-0472">Membrane</keyword>
<evidence type="ECO:0000313" key="8">
    <source>
        <dbReference type="EMBL" id="PKQ45398.1"/>
    </source>
</evidence>
<protein>
    <submittedName>
        <fullName evidence="8">RagB/SusD family nutrient uptake outer membrane protein</fullName>
    </submittedName>
</protein>
<dbReference type="Pfam" id="PF07980">
    <property type="entry name" value="SusD_RagB"/>
    <property type="match status" value="1"/>
</dbReference>
<feature type="domain" description="SusD-like N-terminal" evidence="7">
    <location>
        <begin position="22"/>
        <end position="220"/>
    </location>
</feature>
<accession>A0A2N3HKL7</accession>
<dbReference type="Proteomes" id="UP000233435">
    <property type="component" value="Unassembled WGS sequence"/>
</dbReference>
<dbReference type="OrthoDB" id="5694214at2"/>
<dbReference type="GO" id="GO:0009279">
    <property type="term" value="C:cell outer membrane"/>
    <property type="evidence" value="ECO:0007669"/>
    <property type="project" value="UniProtKB-SubCell"/>
</dbReference>
<evidence type="ECO:0000256" key="1">
    <source>
        <dbReference type="ARBA" id="ARBA00004442"/>
    </source>
</evidence>
<evidence type="ECO:0000259" key="6">
    <source>
        <dbReference type="Pfam" id="PF07980"/>
    </source>
</evidence>
<comment type="subcellular location">
    <subcellularLocation>
        <location evidence="1">Cell outer membrane</location>
    </subcellularLocation>
</comment>
<feature type="domain" description="RagB/SusD" evidence="6">
    <location>
        <begin position="345"/>
        <end position="470"/>
    </location>
</feature>
<dbReference type="CDD" id="cd08977">
    <property type="entry name" value="SusD"/>
    <property type="match status" value="1"/>
</dbReference>
<dbReference type="InterPro" id="IPR012944">
    <property type="entry name" value="SusD_RagB_dom"/>
</dbReference>
<keyword evidence="5" id="KW-0998">Cell outer membrane</keyword>